<proteinExistence type="inferred from homology"/>
<evidence type="ECO:0000256" key="2">
    <source>
        <dbReference type="ARBA" id="ARBA00023002"/>
    </source>
</evidence>
<feature type="domain" description="Gfo/Idh/MocA-like oxidoreductase C-terminal" evidence="4">
    <location>
        <begin position="142"/>
        <end position="361"/>
    </location>
</feature>
<evidence type="ECO:0000313" key="5">
    <source>
        <dbReference type="EMBL" id="BAD80614.1"/>
    </source>
</evidence>
<reference evidence="5 6" key="1">
    <citation type="journal article" date="2007" name="Photosyn. Res.">
        <title>Complete nucleotide sequence of the freshwater unicellular cyanobacterium Synechococcus elongatus PCC 6301 chromosome: gene content and organization.</title>
        <authorList>
            <person name="Sugita C."/>
            <person name="Ogata K."/>
            <person name="Shikata M."/>
            <person name="Jikuya H."/>
            <person name="Takano J."/>
            <person name="Furumichi M."/>
            <person name="Kanehisa M."/>
            <person name="Omata T."/>
            <person name="Sugiura M."/>
            <person name="Sugita M."/>
        </authorList>
    </citation>
    <scope>NUCLEOTIDE SEQUENCE [LARGE SCALE GENOMIC DNA]</scope>
    <source>
        <strain evidence="6">ATCC 27144 / PCC 6301 / SAUG 1402/1</strain>
    </source>
</reference>
<sequence length="371" mass="41329">MRHFDASQPLRVAVLGTGFGSKVHIPALQHHSETTVQAVYHRQPDRAAAIAVQFGIPNAYSDLDQLLADPAIEAVTIASPPFLHYPMAWAALSAGKSVLLEKPTTLNVEEARALWKLASSQGLTVTLDFEYRFVPAWQYVAELLAEGVIGQPWLVKLDWLMSSRADASRPWNWYALRSQGGGALGALGSHSFDYLAWLFGPARRLQARLFTAIQERPDATTGELKPVDSDDTDLIQLELAEGVPCQISLSSVFRQGRGHWLEVYGDRGTLILGSSNQKDYVHGFQVWFASAGQALQELTVPQRLAFRQEFADGRLAPFLRVVDHWLADLRHGQMTAPSLKEGLYSQLLIDLCWQSQRSGEWQTVPELNRFL</sequence>
<keyword evidence="2" id="KW-0560">Oxidoreductase</keyword>
<dbReference type="GO" id="GO:0000166">
    <property type="term" value="F:nucleotide binding"/>
    <property type="evidence" value="ECO:0007669"/>
    <property type="project" value="InterPro"/>
</dbReference>
<accession>A0A0H3K9G9</accession>
<dbReference type="InterPro" id="IPR004104">
    <property type="entry name" value="Gfo/Idh/MocA-like_OxRdtase_C"/>
</dbReference>
<dbReference type="KEGG" id="syc:syc2424_c"/>
<evidence type="ECO:0000259" key="3">
    <source>
        <dbReference type="Pfam" id="PF01408"/>
    </source>
</evidence>
<name>A0A0H3K9G9_SYNP6</name>
<dbReference type="eggNOG" id="COG0673">
    <property type="taxonomic scope" value="Bacteria"/>
</dbReference>
<evidence type="ECO:0000259" key="4">
    <source>
        <dbReference type="Pfam" id="PF02894"/>
    </source>
</evidence>
<evidence type="ECO:0000256" key="1">
    <source>
        <dbReference type="ARBA" id="ARBA00010928"/>
    </source>
</evidence>
<dbReference type="AlphaFoldDB" id="A0A0H3K9G9"/>
<dbReference type="PANTHER" id="PTHR43818:SF11">
    <property type="entry name" value="BCDNA.GH03377"/>
    <property type="match status" value="1"/>
</dbReference>
<dbReference type="EMBL" id="AP008231">
    <property type="protein sequence ID" value="BAD80614.1"/>
    <property type="molecule type" value="Genomic_DNA"/>
</dbReference>
<comment type="similarity">
    <text evidence="1">Belongs to the Gfo/Idh/MocA family.</text>
</comment>
<dbReference type="InterPro" id="IPR050463">
    <property type="entry name" value="Gfo/Idh/MocA_oxidrdct_glycsds"/>
</dbReference>
<dbReference type="Proteomes" id="UP000001175">
    <property type="component" value="Chromosome"/>
</dbReference>
<dbReference type="RefSeq" id="WP_011244734.1">
    <property type="nucleotide sequence ID" value="NC_006576.1"/>
</dbReference>
<dbReference type="GO" id="GO:0016491">
    <property type="term" value="F:oxidoreductase activity"/>
    <property type="evidence" value="ECO:0007669"/>
    <property type="project" value="UniProtKB-KW"/>
</dbReference>
<organism evidence="5 6">
    <name type="scientific">Synechococcus sp. (strain ATCC 27144 / PCC 6301 / SAUG 1402/1)</name>
    <name type="common">Anacystis nidulans</name>
    <dbReference type="NCBI Taxonomy" id="269084"/>
    <lineage>
        <taxon>Bacteria</taxon>
        <taxon>Bacillati</taxon>
        <taxon>Cyanobacteriota</taxon>
        <taxon>Cyanophyceae</taxon>
        <taxon>Synechococcales</taxon>
        <taxon>Synechococcaceae</taxon>
        <taxon>Synechococcus</taxon>
    </lineage>
</organism>
<feature type="domain" description="Gfo/Idh/MocA-like oxidoreductase N-terminal" evidence="3">
    <location>
        <begin position="10"/>
        <end position="128"/>
    </location>
</feature>
<dbReference type="SUPFAM" id="SSF51735">
    <property type="entry name" value="NAD(P)-binding Rossmann-fold domains"/>
    <property type="match status" value="1"/>
</dbReference>
<dbReference type="Pfam" id="PF01408">
    <property type="entry name" value="GFO_IDH_MocA"/>
    <property type="match status" value="1"/>
</dbReference>
<dbReference type="SUPFAM" id="SSF55347">
    <property type="entry name" value="Glyceraldehyde-3-phosphate dehydrogenase-like, C-terminal domain"/>
    <property type="match status" value="1"/>
</dbReference>
<dbReference type="Gene3D" id="3.40.50.720">
    <property type="entry name" value="NAD(P)-binding Rossmann-like Domain"/>
    <property type="match status" value="1"/>
</dbReference>
<dbReference type="PANTHER" id="PTHR43818">
    <property type="entry name" value="BCDNA.GH03377"/>
    <property type="match status" value="1"/>
</dbReference>
<gene>
    <name evidence="5" type="ordered locus">syc2424_c</name>
</gene>
<protein>
    <submittedName>
        <fullName evidence="5">Probable oxidoreductase</fullName>
    </submittedName>
</protein>
<dbReference type="Pfam" id="PF02894">
    <property type="entry name" value="GFO_IDH_MocA_C"/>
    <property type="match status" value="1"/>
</dbReference>
<dbReference type="InterPro" id="IPR036291">
    <property type="entry name" value="NAD(P)-bd_dom_sf"/>
</dbReference>
<dbReference type="InterPro" id="IPR000683">
    <property type="entry name" value="Gfo/Idh/MocA-like_OxRdtase_N"/>
</dbReference>
<dbReference type="Gene3D" id="3.30.360.10">
    <property type="entry name" value="Dihydrodipicolinate Reductase, domain 2"/>
    <property type="match status" value="1"/>
</dbReference>
<evidence type="ECO:0000313" key="6">
    <source>
        <dbReference type="Proteomes" id="UP000001175"/>
    </source>
</evidence>